<feature type="region of interest" description="Disordered" evidence="1">
    <location>
        <begin position="1"/>
        <end position="75"/>
    </location>
</feature>
<dbReference type="EMBL" id="UPHP01000133">
    <property type="protein sequence ID" value="VBA43364.1"/>
    <property type="molecule type" value="Genomic_DNA"/>
</dbReference>
<reference evidence="2 3" key="1">
    <citation type="submission" date="2018-09" db="EMBL/GenBank/DDBJ databases">
        <authorList>
            <person name="Tagini F."/>
        </authorList>
    </citation>
    <scope>NUCLEOTIDE SEQUENCE [LARGE SCALE GENOMIC DNA]</scope>
    <source>
        <strain evidence="2 3">MK136</strain>
    </source>
</reference>
<feature type="compositionally biased region" description="Basic residues" evidence="1">
    <location>
        <begin position="18"/>
        <end position="30"/>
    </location>
</feature>
<dbReference type="AlphaFoldDB" id="A0A498QF21"/>
<evidence type="ECO:0000256" key="1">
    <source>
        <dbReference type="SAM" id="MobiDB-lite"/>
    </source>
</evidence>
<evidence type="ECO:0000313" key="2">
    <source>
        <dbReference type="EMBL" id="VBA43364.1"/>
    </source>
</evidence>
<sequence length="222" mass="25182">MKPRLSGPVRTMSLVTGRRVRRPRRNRNRRGNPSPPTVRGCRPGHPAPTGRPPNPPPCRPSSRRDADGVTGIPAPRKIRVTSGWAMSRCPETTVVADHDLVIRRNTATMAWGVWEPSPGPTLQDRGCRPLLLHLRLPPRPRVRRPRHHHRRPCVRQTRRPALLRRRFRNRRPVIAARSRSREATALTRRPANRSPTCWPGCRSSRRAVVGVAVAAADRLQFE</sequence>
<protein>
    <submittedName>
        <fullName evidence="2">Uncharacterized protein</fullName>
    </submittedName>
</protein>
<organism evidence="2 3">
    <name type="scientific">Mycobacterium attenuatum</name>
    <dbReference type="NCBI Taxonomy" id="2341086"/>
    <lineage>
        <taxon>Bacteria</taxon>
        <taxon>Bacillati</taxon>
        <taxon>Actinomycetota</taxon>
        <taxon>Actinomycetes</taxon>
        <taxon>Mycobacteriales</taxon>
        <taxon>Mycobacteriaceae</taxon>
        <taxon>Mycobacterium</taxon>
    </lineage>
</organism>
<proteinExistence type="predicted"/>
<name>A0A498QF21_9MYCO</name>
<feature type="compositionally biased region" description="Pro residues" evidence="1">
    <location>
        <begin position="45"/>
        <end position="59"/>
    </location>
</feature>
<keyword evidence="3" id="KW-1185">Reference proteome</keyword>
<gene>
    <name evidence="2" type="ORF">LAUMK136_05054</name>
</gene>
<feature type="region of interest" description="Disordered" evidence="1">
    <location>
        <begin position="178"/>
        <end position="197"/>
    </location>
</feature>
<accession>A0A498QF21</accession>
<dbReference type="Proteomes" id="UP000273307">
    <property type="component" value="Unassembled WGS sequence"/>
</dbReference>
<evidence type="ECO:0000313" key="3">
    <source>
        <dbReference type="Proteomes" id="UP000273307"/>
    </source>
</evidence>